<dbReference type="Gene3D" id="3.40.50.720">
    <property type="entry name" value="NAD(P)-binding Rossmann-like Domain"/>
    <property type="match status" value="1"/>
</dbReference>
<keyword evidence="5 12" id="KW-0658">Purine biosynthesis</keyword>
<evidence type="ECO:0000256" key="2">
    <source>
        <dbReference type="ARBA" id="ARBA00011738"/>
    </source>
</evidence>
<dbReference type="GO" id="GO:0009086">
    <property type="term" value="P:methionine biosynthetic process"/>
    <property type="evidence" value="ECO:0007669"/>
    <property type="project" value="UniProtKB-KW"/>
</dbReference>
<dbReference type="CDD" id="cd01080">
    <property type="entry name" value="NAD_bind_m-THF_DH_Cyclohyd"/>
    <property type="match status" value="1"/>
</dbReference>
<dbReference type="FunFam" id="3.40.50.10860:FF:000005">
    <property type="entry name" value="C-1-tetrahydrofolate synthase, cytoplasmic, putative"/>
    <property type="match status" value="1"/>
</dbReference>
<dbReference type="GO" id="GO:0005829">
    <property type="term" value="C:cytosol"/>
    <property type="evidence" value="ECO:0007669"/>
    <property type="project" value="TreeGrafter"/>
</dbReference>
<dbReference type="InterPro" id="IPR036291">
    <property type="entry name" value="NAD(P)-bd_dom_sf"/>
</dbReference>
<dbReference type="PROSITE" id="PS00767">
    <property type="entry name" value="THF_DHG_CYH_2"/>
    <property type="match status" value="1"/>
</dbReference>
<dbReference type="GO" id="GO:0004488">
    <property type="term" value="F:methylenetetrahydrofolate dehydrogenase (NADP+) activity"/>
    <property type="evidence" value="ECO:0007669"/>
    <property type="project" value="UniProtKB-UniRule"/>
</dbReference>
<keyword evidence="4 12" id="KW-0028">Amino-acid biosynthesis</keyword>
<evidence type="ECO:0000256" key="8">
    <source>
        <dbReference type="ARBA" id="ARBA00023002"/>
    </source>
</evidence>
<evidence type="ECO:0000256" key="10">
    <source>
        <dbReference type="ARBA" id="ARBA00023167"/>
    </source>
</evidence>
<dbReference type="Pfam" id="PF00763">
    <property type="entry name" value="THF_DHG_CYH"/>
    <property type="match status" value="1"/>
</dbReference>
<keyword evidence="3 12" id="KW-0554">One-carbon metabolism</keyword>
<dbReference type="GO" id="GO:0006164">
    <property type="term" value="P:purine nucleotide biosynthetic process"/>
    <property type="evidence" value="ECO:0007669"/>
    <property type="project" value="UniProtKB-KW"/>
</dbReference>
<sequence length="293" mass="30589">MTAILLDGNATSKAIRAEIARDTARLTAATGVVPKLAAILAGDDPASATYVQMKARASAKAGIESVTYPITNDAPESEVRHRLAQLNADPTVHGILIQHPLPKHMDEPSILSDLSAEKDVDGIAPISLGRLVAGLDSFHSCTPEGMIELLKRYNLPIAGKHAVVVGRSVILGKPLALLLLAENATVTICHSRTPNLAEITRQADILCAAVGRPELIKGDMIKPGAVVLDAGYNKVEGRAKDVGDVEFESALQVASAITPVPGGVGPMTIAMLLRNTLTAAARAAGFSLEPETV</sequence>
<proteinExistence type="inferred from homology"/>
<dbReference type="RefSeq" id="WP_119320728.1">
    <property type="nucleotide sequence ID" value="NZ_AP025739.1"/>
</dbReference>
<dbReference type="GO" id="GO:0035999">
    <property type="term" value="P:tetrahydrofolate interconversion"/>
    <property type="evidence" value="ECO:0007669"/>
    <property type="project" value="UniProtKB-UniRule"/>
</dbReference>
<comment type="catalytic activity">
    <reaction evidence="12">
        <text>(6R)-5,10-methylene-5,6,7,8-tetrahydrofolate + NADP(+) = (6R)-5,10-methenyltetrahydrofolate + NADPH</text>
        <dbReference type="Rhea" id="RHEA:22812"/>
        <dbReference type="ChEBI" id="CHEBI:15636"/>
        <dbReference type="ChEBI" id="CHEBI:57455"/>
        <dbReference type="ChEBI" id="CHEBI:57783"/>
        <dbReference type="ChEBI" id="CHEBI:58349"/>
        <dbReference type="EC" id="1.5.1.5"/>
    </reaction>
</comment>
<keyword evidence="6 12" id="KW-0378">Hydrolase</keyword>
<evidence type="ECO:0000256" key="4">
    <source>
        <dbReference type="ARBA" id="ARBA00022605"/>
    </source>
</evidence>
<dbReference type="SUPFAM" id="SSF53223">
    <property type="entry name" value="Aminoacid dehydrogenase-like, N-terminal domain"/>
    <property type="match status" value="1"/>
</dbReference>
<comment type="function">
    <text evidence="12">Catalyzes the oxidation of 5,10-methylenetetrahydrofolate to 5,10-methenyltetrahydrofolate and then the hydrolysis of 5,10-methenyltetrahydrofolate to 10-formyltetrahydrofolate.</text>
</comment>
<dbReference type="GO" id="GO:0004477">
    <property type="term" value="F:methenyltetrahydrofolate cyclohydrolase activity"/>
    <property type="evidence" value="ECO:0007669"/>
    <property type="project" value="UniProtKB-UniRule"/>
</dbReference>
<feature type="domain" description="Tetrahydrofolate dehydrogenase/cyclohydrolase catalytic" evidence="13">
    <location>
        <begin position="6"/>
        <end position="121"/>
    </location>
</feature>
<evidence type="ECO:0000313" key="15">
    <source>
        <dbReference type="EMBL" id="BDI30674.1"/>
    </source>
</evidence>
<evidence type="ECO:0000259" key="14">
    <source>
        <dbReference type="Pfam" id="PF02882"/>
    </source>
</evidence>
<dbReference type="KEGG" id="ccot:CCAX7_27250"/>
<feature type="domain" description="Tetrahydrofolate dehydrogenase/cyclohydrolase NAD(P)-binding" evidence="14">
    <location>
        <begin position="140"/>
        <end position="282"/>
    </location>
</feature>
<evidence type="ECO:0000256" key="1">
    <source>
        <dbReference type="ARBA" id="ARBA00004777"/>
    </source>
</evidence>
<dbReference type="HAMAP" id="MF_01576">
    <property type="entry name" value="THF_DHG_CYH"/>
    <property type="match status" value="1"/>
</dbReference>
<keyword evidence="11 12" id="KW-0511">Multifunctional enzyme</keyword>
<keyword evidence="10 12" id="KW-0486">Methionine biosynthesis</keyword>
<keyword evidence="9 12" id="KW-0368">Histidine biosynthesis</keyword>
<dbReference type="InterPro" id="IPR046346">
    <property type="entry name" value="Aminoacid_DH-like_N_sf"/>
</dbReference>
<dbReference type="AlphaFoldDB" id="A0A402CTM3"/>
<reference evidence="15 16" key="1">
    <citation type="journal article" date="2019" name="Int. J. Syst. Evol. Microbiol.">
        <title>Capsulimonas corticalis gen. nov., sp. nov., an aerobic capsulated bacterium, of a novel bacterial order, Capsulimonadales ord. nov., of the class Armatimonadia of the phylum Armatimonadetes.</title>
        <authorList>
            <person name="Li J."/>
            <person name="Kudo C."/>
            <person name="Tonouchi A."/>
        </authorList>
    </citation>
    <scope>NUCLEOTIDE SEQUENCE [LARGE SCALE GENOMIC DNA]</scope>
    <source>
        <strain evidence="15 16">AX-7</strain>
    </source>
</reference>
<dbReference type="EMBL" id="AP025739">
    <property type="protein sequence ID" value="BDI30674.1"/>
    <property type="molecule type" value="Genomic_DNA"/>
</dbReference>
<dbReference type="OrthoDB" id="9803580at2"/>
<keyword evidence="16" id="KW-1185">Reference proteome</keyword>
<comment type="catalytic activity">
    <reaction evidence="12">
        <text>(6R)-5,10-methenyltetrahydrofolate + H2O = (6R)-10-formyltetrahydrofolate + H(+)</text>
        <dbReference type="Rhea" id="RHEA:23700"/>
        <dbReference type="ChEBI" id="CHEBI:15377"/>
        <dbReference type="ChEBI" id="CHEBI:15378"/>
        <dbReference type="ChEBI" id="CHEBI:57455"/>
        <dbReference type="ChEBI" id="CHEBI:195366"/>
        <dbReference type="EC" id="3.5.4.9"/>
    </reaction>
</comment>
<dbReference type="Proteomes" id="UP000287394">
    <property type="component" value="Chromosome"/>
</dbReference>
<comment type="caution">
    <text evidence="12">Lacks conserved residue(s) required for the propagation of feature annotation.</text>
</comment>
<evidence type="ECO:0000256" key="9">
    <source>
        <dbReference type="ARBA" id="ARBA00023102"/>
    </source>
</evidence>
<dbReference type="FunCoup" id="A0A402CTM3">
    <property type="interactions" value="397"/>
</dbReference>
<dbReference type="EC" id="1.5.1.5" evidence="12"/>
<dbReference type="Gene3D" id="3.40.50.10860">
    <property type="entry name" value="Leucine Dehydrogenase, chain A, domain 1"/>
    <property type="match status" value="1"/>
</dbReference>
<dbReference type="PANTHER" id="PTHR48099:SF5">
    <property type="entry name" value="C-1-TETRAHYDROFOLATE SYNTHASE, CYTOPLASMIC"/>
    <property type="match status" value="1"/>
</dbReference>
<dbReference type="EC" id="3.5.4.9" evidence="12"/>
<dbReference type="Pfam" id="PF02882">
    <property type="entry name" value="THF_DHG_CYH_C"/>
    <property type="match status" value="1"/>
</dbReference>
<evidence type="ECO:0000256" key="6">
    <source>
        <dbReference type="ARBA" id="ARBA00022801"/>
    </source>
</evidence>
<comment type="subunit">
    <text evidence="2 12">Homodimer.</text>
</comment>
<dbReference type="NCBIfam" id="NF010783">
    <property type="entry name" value="PRK14186.1"/>
    <property type="match status" value="1"/>
</dbReference>
<keyword evidence="8 12" id="KW-0560">Oxidoreductase</keyword>
<dbReference type="InterPro" id="IPR000672">
    <property type="entry name" value="THF_DH/CycHdrlase"/>
</dbReference>
<evidence type="ECO:0000256" key="11">
    <source>
        <dbReference type="ARBA" id="ARBA00023268"/>
    </source>
</evidence>
<accession>A0A402CTM3</accession>
<comment type="similarity">
    <text evidence="12">Belongs to the tetrahydrofolate dehydrogenase/cyclohydrolase family.</text>
</comment>
<evidence type="ECO:0000259" key="13">
    <source>
        <dbReference type="Pfam" id="PF00763"/>
    </source>
</evidence>
<dbReference type="PANTHER" id="PTHR48099">
    <property type="entry name" value="C-1-TETRAHYDROFOLATE SYNTHASE, CYTOPLASMIC-RELATED"/>
    <property type="match status" value="1"/>
</dbReference>
<keyword evidence="7 12" id="KW-0521">NADP</keyword>
<gene>
    <name evidence="12 15" type="primary">folD</name>
    <name evidence="15" type="ORF">CCAX7_27250</name>
</gene>
<dbReference type="FunFam" id="3.40.50.720:FF:000094">
    <property type="entry name" value="Bifunctional protein FolD"/>
    <property type="match status" value="1"/>
</dbReference>
<feature type="binding site" evidence="12">
    <location>
        <begin position="166"/>
        <end position="168"/>
    </location>
    <ligand>
        <name>NADP(+)</name>
        <dbReference type="ChEBI" id="CHEBI:58349"/>
    </ligand>
</feature>
<evidence type="ECO:0000256" key="5">
    <source>
        <dbReference type="ARBA" id="ARBA00022755"/>
    </source>
</evidence>
<dbReference type="InterPro" id="IPR020630">
    <property type="entry name" value="THF_DH/CycHdrlase_cat_dom"/>
</dbReference>
<dbReference type="InterPro" id="IPR020631">
    <property type="entry name" value="THF_DH/CycHdrlase_NAD-bd_dom"/>
</dbReference>
<protein>
    <recommendedName>
        <fullName evidence="12">Bifunctional protein FolD</fullName>
    </recommendedName>
    <domain>
        <recommendedName>
            <fullName evidence="12">Methylenetetrahydrofolate dehydrogenase</fullName>
            <ecNumber evidence="12">1.5.1.5</ecNumber>
        </recommendedName>
    </domain>
    <domain>
        <recommendedName>
            <fullName evidence="12">Methenyltetrahydrofolate cyclohydrolase</fullName>
            <ecNumber evidence="12">3.5.4.9</ecNumber>
        </recommendedName>
    </domain>
</protein>
<dbReference type="GO" id="GO:0000105">
    <property type="term" value="P:L-histidine biosynthetic process"/>
    <property type="evidence" value="ECO:0007669"/>
    <property type="project" value="UniProtKB-KW"/>
</dbReference>
<organism evidence="15 16">
    <name type="scientific">Capsulimonas corticalis</name>
    <dbReference type="NCBI Taxonomy" id="2219043"/>
    <lineage>
        <taxon>Bacteria</taxon>
        <taxon>Bacillati</taxon>
        <taxon>Armatimonadota</taxon>
        <taxon>Armatimonadia</taxon>
        <taxon>Capsulimonadales</taxon>
        <taxon>Capsulimonadaceae</taxon>
        <taxon>Capsulimonas</taxon>
    </lineage>
</organism>
<evidence type="ECO:0000313" key="16">
    <source>
        <dbReference type="Proteomes" id="UP000287394"/>
    </source>
</evidence>
<evidence type="ECO:0000256" key="7">
    <source>
        <dbReference type="ARBA" id="ARBA00022857"/>
    </source>
</evidence>
<evidence type="ECO:0000256" key="3">
    <source>
        <dbReference type="ARBA" id="ARBA00022563"/>
    </source>
</evidence>
<dbReference type="SUPFAM" id="SSF51735">
    <property type="entry name" value="NAD(P)-binding Rossmann-fold domains"/>
    <property type="match status" value="1"/>
</dbReference>
<dbReference type="PRINTS" id="PR00085">
    <property type="entry name" value="THFDHDRGNASE"/>
</dbReference>
<evidence type="ECO:0000256" key="12">
    <source>
        <dbReference type="HAMAP-Rule" id="MF_01576"/>
    </source>
</evidence>
<dbReference type="InterPro" id="IPR020867">
    <property type="entry name" value="THF_DH/CycHdrlase_CS"/>
</dbReference>
<comment type="pathway">
    <text evidence="1 12">One-carbon metabolism; tetrahydrofolate interconversion.</text>
</comment>
<name>A0A402CTM3_9BACT</name>